<organism evidence="1 2">
    <name type="scientific">Legionella micdadei</name>
    <name type="common">Tatlockia micdadei</name>
    <dbReference type="NCBI Taxonomy" id="451"/>
    <lineage>
        <taxon>Bacteria</taxon>
        <taxon>Pseudomonadati</taxon>
        <taxon>Pseudomonadota</taxon>
        <taxon>Gammaproteobacteria</taxon>
        <taxon>Legionellales</taxon>
        <taxon>Legionellaceae</taxon>
        <taxon>Legionella</taxon>
    </lineage>
</organism>
<reference evidence="2" key="1">
    <citation type="submission" date="2014-09" db="EMBL/GenBank/DDBJ databases">
        <authorList>
            <person name="Gomez-Valero L."/>
        </authorList>
    </citation>
    <scope>NUCLEOTIDE SEQUENCE [LARGE SCALE GENOMIC DNA]</scope>
    <source>
        <strain evidence="2">ATCC33218</strain>
    </source>
</reference>
<sequence length="54" mass="6532">MNLLEFVCSSFIPAIFIQALALHNLQVWQYYLYLFLYDLFFMLDDLIIFMLSTE</sequence>
<dbReference type="KEGG" id="tmc:LMI_2298"/>
<protein>
    <submittedName>
        <fullName evidence="1">Uncharacterized protein</fullName>
    </submittedName>
</protein>
<dbReference type="EMBL" id="LN614830">
    <property type="protein sequence ID" value="CEG61566.1"/>
    <property type="molecule type" value="Genomic_DNA"/>
</dbReference>
<gene>
    <name evidence="1" type="ORF">LMI_2298</name>
</gene>
<evidence type="ECO:0000313" key="2">
    <source>
        <dbReference type="Proteomes" id="UP000032414"/>
    </source>
</evidence>
<dbReference type="HOGENOM" id="CLU_3048886_0_0_6"/>
<proteinExistence type="predicted"/>
<dbReference type="AlphaFoldDB" id="A0A098GJ85"/>
<evidence type="ECO:0000313" key="1">
    <source>
        <dbReference type="EMBL" id="CEG61566.1"/>
    </source>
</evidence>
<dbReference type="Proteomes" id="UP000032414">
    <property type="component" value="Chromosome I"/>
</dbReference>
<accession>A0A098GJ85</accession>
<name>A0A098GJ85_LEGMI</name>